<dbReference type="InterPro" id="IPR027385">
    <property type="entry name" value="Beta-barrel_OMP"/>
</dbReference>
<protein>
    <submittedName>
        <fullName evidence="4">Porin family protein</fullName>
    </submittedName>
</protein>
<dbReference type="SUPFAM" id="SSF56925">
    <property type="entry name" value="OMPA-like"/>
    <property type="match status" value="1"/>
</dbReference>
<dbReference type="Proteomes" id="UP001155587">
    <property type="component" value="Unassembled WGS sequence"/>
</dbReference>
<dbReference type="Pfam" id="PF13505">
    <property type="entry name" value="OMP_b-brl"/>
    <property type="match status" value="1"/>
</dbReference>
<dbReference type="RefSeq" id="WP_265672951.1">
    <property type="nucleotide sequence ID" value="NZ_JAKRRY010000001.1"/>
</dbReference>
<reference evidence="4" key="1">
    <citation type="submission" date="2022-02" db="EMBL/GenBank/DDBJ databases">
        <title>Vibrio sp. nov, a new bacterium isolated from seawater.</title>
        <authorList>
            <person name="Yuan Y."/>
        </authorList>
    </citation>
    <scope>NUCLEOTIDE SEQUENCE</scope>
    <source>
        <strain evidence="4">ZSDZ65</strain>
    </source>
</reference>
<dbReference type="EMBL" id="JAKRRY010000001">
    <property type="protein sequence ID" value="MCW8344529.1"/>
    <property type="molecule type" value="Genomic_DNA"/>
</dbReference>
<proteinExistence type="predicted"/>
<dbReference type="Gene3D" id="2.40.160.20">
    <property type="match status" value="1"/>
</dbReference>
<feature type="domain" description="Outer membrane protein beta-barrel" evidence="3">
    <location>
        <begin position="9"/>
        <end position="183"/>
    </location>
</feature>
<keyword evidence="1 2" id="KW-0732">Signal</keyword>
<keyword evidence="5" id="KW-1185">Reference proteome</keyword>
<evidence type="ECO:0000259" key="3">
    <source>
        <dbReference type="Pfam" id="PF13505"/>
    </source>
</evidence>
<evidence type="ECO:0000313" key="5">
    <source>
        <dbReference type="Proteomes" id="UP001155587"/>
    </source>
</evidence>
<feature type="chain" id="PRO_5040776862" evidence="2">
    <location>
        <begin position="23"/>
        <end position="183"/>
    </location>
</feature>
<gene>
    <name evidence="4" type="ORF">MD535_00615</name>
</gene>
<accession>A0A9X3CJX4</accession>
<sequence length="183" mass="19648">MKTSLQLASVLSMIGLSATCGAEDFSHHVGVRAGLWNQELSALGSKSDGQDVAWGFEYVALKTINDSGSVKLGLHTTADISSVSHTGGTADNRIFTIAPEVALNLMNNFDAYAKAGLGFWNTKYKVDGLSDSDSGNDFIYGIGLRYALKTGAYSSIEYTHFKTDSLGLTQDNNQVLLSLGYRF</sequence>
<organism evidence="4 5">
    <name type="scientific">Vibrio qingdaonensis</name>
    <dbReference type="NCBI Taxonomy" id="2829491"/>
    <lineage>
        <taxon>Bacteria</taxon>
        <taxon>Pseudomonadati</taxon>
        <taxon>Pseudomonadota</taxon>
        <taxon>Gammaproteobacteria</taxon>
        <taxon>Vibrionales</taxon>
        <taxon>Vibrionaceae</taxon>
        <taxon>Vibrio</taxon>
    </lineage>
</organism>
<evidence type="ECO:0000313" key="4">
    <source>
        <dbReference type="EMBL" id="MCW8344529.1"/>
    </source>
</evidence>
<evidence type="ECO:0000256" key="2">
    <source>
        <dbReference type="SAM" id="SignalP"/>
    </source>
</evidence>
<evidence type="ECO:0000256" key="1">
    <source>
        <dbReference type="ARBA" id="ARBA00022729"/>
    </source>
</evidence>
<feature type="signal peptide" evidence="2">
    <location>
        <begin position="1"/>
        <end position="22"/>
    </location>
</feature>
<dbReference type="AlphaFoldDB" id="A0A9X3CJX4"/>
<name>A0A9X3CJX4_9VIBR</name>
<dbReference type="InterPro" id="IPR011250">
    <property type="entry name" value="OMP/PagP_B-barrel"/>
</dbReference>
<comment type="caution">
    <text evidence="4">The sequence shown here is derived from an EMBL/GenBank/DDBJ whole genome shotgun (WGS) entry which is preliminary data.</text>
</comment>